<evidence type="ECO:0000256" key="1">
    <source>
        <dbReference type="SAM" id="SignalP"/>
    </source>
</evidence>
<dbReference type="Gene3D" id="2.40.50.120">
    <property type="match status" value="1"/>
</dbReference>
<gene>
    <name evidence="2" type="ORF">ABIC75_003668</name>
</gene>
<dbReference type="EMBL" id="JBEPMU010000006">
    <property type="protein sequence ID" value="MET3653930.1"/>
    <property type="molecule type" value="Genomic_DNA"/>
</dbReference>
<keyword evidence="1" id="KW-0732">Signal</keyword>
<evidence type="ECO:0000313" key="3">
    <source>
        <dbReference type="Proteomes" id="UP001549184"/>
    </source>
</evidence>
<evidence type="ECO:0000313" key="2">
    <source>
        <dbReference type="EMBL" id="MET3653930.1"/>
    </source>
</evidence>
<keyword evidence="3" id="KW-1185">Reference proteome</keyword>
<dbReference type="Proteomes" id="UP001549184">
    <property type="component" value="Unassembled WGS sequence"/>
</dbReference>
<comment type="caution">
    <text evidence="2">The sequence shown here is derived from an EMBL/GenBank/DDBJ whole genome shotgun (WGS) entry which is preliminary data.</text>
</comment>
<dbReference type="SUPFAM" id="SSF50242">
    <property type="entry name" value="TIMP-like"/>
    <property type="match status" value="1"/>
</dbReference>
<organism evidence="2 3">
    <name type="scientific">Dyella japonica</name>
    <dbReference type="NCBI Taxonomy" id="231455"/>
    <lineage>
        <taxon>Bacteria</taxon>
        <taxon>Pseudomonadati</taxon>
        <taxon>Pseudomonadota</taxon>
        <taxon>Gammaproteobacteria</taxon>
        <taxon>Lysobacterales</taxon>
        <taxon>Rhodanobacteraceae</taxon>
        <taxon>Dyella</taxon>
    </lineage>
</organism>
<accession>A0ABV2JYP5</accession>
<feature type="signal peptide" evidence="1">
    <location>
        <begin position="1"/>
        <end position="21"/>
    </location>
</feature>
<protein>
    <submittedName>
        <fullName evidence="2">Uncharacterized protein</fullName>
    </submittedName>
</protein>
<proteinExistence type="predicted"/>
<name>A0ABV2JYP5_9GAMM</name>
<feature type="chain" id="PRO_5045217343" evidence="1">
    <location>
        <begin position="22"/>
        <end position="158"/>
    </location>
</feature>
<dbReference type="RefSeq" id="WP_354015307.1">
    <property type="nucleotide sequence ID" value="NZ_JBEPMU010000006.1"/>
</dbReference>
<dbReference type="InterPro" id="IPR008993">
    <property type="entry name" value="TIMP-like_OB-fold"/>
</dbReference>
<sequence length="158" mass="17140">MRFALPCLALAMVMIAPASYALCWESGEGPTAIYRHPSVPAEFKNAALVVTGRVTAERNISEPEDPEGFAWTVYTVQVLEIFKGAPPRMLQLLSENTSARFSMDTGKTYLLFVSHSPDVELAGQERLPSDYVDNCGNSAVAEDAGSVIKTVRGLSKAR</sequence>
<reference evidence="2 3" key="1">
    <citation type="submission" date="2024-06" db="EMBL/GenBank/DDBJ databases">
        <title>Sorghum-associated microbial communities from plants grown in Nebraska, USA.</title>
        <authorList>
            <person name="Schachtman D."/>
        </authorList>
    </citation>
    <scope>NUCLEOTIDE SEQUENCE [LARGE SCALE GENOMIC DNA]</scope>
    <source>
        <strain evidence="2 3">1073</strain>
    </source>
</reference>